<sequence length="162" mass="17902">MAAPINKTAPAPAMTRFFSDLSSPRRGLEPRGAALNCPVMPAAAKRSLSATKRRNSGQEEPSPLSRNVMQFLRTLFWVVLAVFLAIIARNNWFDVTINLWGSLQADVKLPLLVLIALLLGFLPTFLVMRARQWRLERRLSVANPPAPQIAPTVAAADRDFAL</sequence>
<keyword evidence="1" id="KW-1133">Transmembrane helix</keyword>
<evidence type="ECO:0008006" key="4">
    <source>
        <dbReference type="Google" id="ProtNLM"/>
    </source>
</evidence>
<keyword evidence="1" id="KW-0472">Membrane</keyword>
<feature type="transmembrane region" description="Helical" evidence="1">
    <location>
        <begin position="71"/>
        <end position="89"/>
    </location>
</feature>
<gene>
    <name evidence="2" type="ORF">V6R86_13495</name>
</gene>
<protein>
    <recommendedName>
        <fullName evidence="4">DUF1049 domain-containing protein</fullName>
    </recommendedName>
</protein>
<dbReference type="RefSeq" id="WP_338505209.1">
    <property type="nucleotide sequence ID" value="NZ_CP145607.1"/>
</dbReference>
<name>A0ABZ2G6L3_9SPHN</name>
<dbReference type="EMBL" id="CP145607">
    <property type="protein sequence ID" value="WWM71656.1"/>
    <property type="molecule type" value="Genomic_DNA"/>
</dbReference>
<evidence type="ECO:0000256" key="1">
    <source>
        <dbReference type="SAM" id="Phobius"/>
    </source>
</evidence>
<organism evidence="2 3">
    <name type="scientific">Sphingomonas kaistensis</name>
    <dbReference type="NCBI Taxonomy" id="298708"/>
    <lineage>
        <taxon>Bacteria</taxon>
        <taxon>Pseudomonadati</taxon>
        <taxon>Pseudomonadota</taxon>
        <taxon>Alphaproteobacteria</taxon>
        <taxon>Sphingomonadales</taxon>
        <taxon>Sphingomonadaceae</taxon>
        <taxon>Sphingomonas</taxon>
    </lineage>
</organism>
<feature type="transmembrane region" description="Helical" evidence="1">
    <location>
        <begin position="109"/>
        <end position="128"/>
    </location>
</feature>
<reference evidence="2 3" key="1">
    <citation type="submission" date="2024-02" db="EMBL/GenBank/DDBJ databases">
        <title>Full genome sequence of Sphingomonas kaistensis.</title>
        <authorList>
            <person name="Poletto B.L."/>
            <person name="Silva G."/>
            <person name="Galante D."/>
            <person name="Campos K.R."/>
            <person name="Santos M.B.N."/>
            <person name="Sacchi C.T."/>
        </authorList>
    </citation>
    <scope>NUCLEOTIDE SEQUENCE [LARGE SCALE GENOMIC DNA]</scope>
    <source>
        <strain evidence="2 3">MA4R</strain>
    </source>
</reference>
<keyword evidence="1" id="KW-0812">Transmembrane</keyword>
<evidence type="ECO:0000313" key="2">
    <source>
        <dbReference type="EMBL" id="WWM71656.1"/>
    </source>
</evidence>
<proteinExistence type="predicted"/>
<dbReference type="Proteomes" id="UP001382935">
    <property type="component" value="Chromosome"/>
</dbReference>
<accession>A0ABZ2G6L3</accession>
<evidence type="ECO:0000313" key="3">
    <source>
        <dbReference type="Proteomes" id="UP001382935"/>
    </source>
</evidence>
<keyword evidence="3" id="KW-1185">Reference proteome</keyword>